<dbReference type="AlphaFoldDB" id="A0A0N1H958"/>
<gene>
    <name evidence="1" type="ORF">AB675_4085</name>
</gene>
<dbReference type="Proteomes" id="UP000038010">
    <property type="component" value="Unassembled WGS sequence"/>
</dbReference>
<dbReference type="EMBL" id="LFJN01000018">
    <property type="protein sequence ID" value="KPI38633.1"/>
    <property type="molecule type" value="Genomic_DNA"/>
</dbReference>
<accession>A0A0N1H958</accession>
<comment type="caution">
    <text evidence="1">The sequence shown here is derived from an EMBL/GenBank/DDBJ whole genome shotgun (WGS) entry which is preliminary data.</text>
</comment>
<organism evidence="1 2">
    <name type="scientific">Cyphellophora attinorum</name>
    <dbReference type="NCBI Taxonomy" id="1664694"/>
    <lineage>
        <taxon>Eukaryota</taxon>
        <taxon>Fungi</taxon>
        <taxon>Dikarya</taxon>
        <taxon>Ascomycota</taxon>
        <taxon>Pezizomycotina</taxon>
        <taxon>Eurotiomycetes</taxon>
        <taxon>Chaetothyriomycetidae</taxon>
        <taxon>Chaetothyriales</taxon>
        <taxon>Cyphellophoraceae</taxon>
        <taxon>Cyphellophora</taxon>
    </lineage>
</organism>
<dbReference type="VEuPathDB" id="FungiDB:AB675_4085"/>
<evidence type="ECO:0000313" key="2">
    <source>
        <dbReference type="Proteomes" id="UP000038010"/>
    </source>
</evidence>
<dbReference type="GeneID" id="28736078"/>
<protein>
    <submittedName>
        <fullName evidence="1">Uncharacterized protein</fullName>
    </submittedName>
</protein>
<keyword evidence="2" id="KW-1185">Reference proteome</keyword>
<reference evidence="1 2" key="1">
    <citation type="submission" date="2015-06" db="EMBL/GenBank/DDBJ databases">
        <title>Draft genome of the ant-associated black yeast Phialophora attae CBS 131958.</title>
        <authorList>
            <person name="Moreno L.F."/>
            <person name="Stielow B.J."/>
            <person name="de Hoog S."/>
            <person name="Vicente V.A."/>
            <person name="Weiss V.A."/>
            <person name="de Vries M."/>
            <person name="Cruz L.M."/>
            <person name="Souza E.M."/>
        </authorList>
    </citation>
    <scope>NUCLEOTIDE SEQUENCE [LARGE SCALE GENOMIC DNA]</scope>
    <source>
        <strain evidence="1 2">CBS 131958</strain>
    </source>
</reference>
<name>A0A0N1H958_9EURO</name>
<dbReference type="OrthoDB" id="2123952at2759"/>
<proteinExistence type="predicted"/>
<sequence>MASIEDYPSFEPLDLPVQQHEHFWMAGLEYQDLPPPQEAGLLLKEYLEDRNRAVPLFDPGVVSQTFQDCYAGRESSDSTAWAVVEVVLAMAYKLRGMSLLPHPRIHPTATDTKNDCSR</sequence>
<dbReference type="RefSeq" id="XP_017998596.1">
    <property type="nucleotide sequence ID" value="XM_018144198.1"/>
</dbReference>
<evidence type="ECO:0000313" key="1">
    <source>
        <dbReference type="EMBL" id="KPI38633.1"/>
    </source>
</evidence>